<reference evidence="1 2" key="1">
    <citation type="submission" date="2022-10" db="EMBL/GenBank/DDBJ databases">
        <title>Xanthomonas sp. H13-6.</title>
        <authorList>
            <person name="Liu X."/>
            <person name="Deng Z."/>
            <person name="Jiang Y."/>
            <person name="Yu T."/>
            <person name="Ai J."/>
        </authorList>
    </citation>
    <scope>NUCLEOTIDE SEQUENCE [LARGE SCALE GENOMIC DNA]</scope>
    <source>
        <strain evidence="1 2">H13-6</strain>
    </source>
</reference>
<dbReference type="Proteomes" id="UP001209922">
    <property type="component" value="Unassembled WGS sequence"/>
</dbReference>
<keyword evidence="2" id="KW-1185">Reference proteome</keyword>
<dbReference type="EMBL" id="JAPCHY010000002">
    <property type="protein sequence ID" value="MCW4471323.1"/>
    <property type="molecule type" value="Genomic_DNA"/>
</dbReference>
<accession>A0ABT3JS52</accession>
<sequence>MDKSMEQAFCRRPACLDHRQAFDEWPQARGIVARLSDSRVQAVFEVDSEEDFRFFRDGAERFSSRCPGTPQAIGPTTPFSL</sequence>
<evidence type="ECO:0000313" key="1">
    <source>
        <dbReference type="EMBL" id="MCW4471323.1"/>
    </source>
</evidence>
<comment type="caution">
    <text evidence="1">The sequence shown here is derived from an EMBL/GenBank/DDBJ whole genome shotgun (WGS) entry which is preliminary data.</text>
</comment>
<gene>
    <name evidence="1" type="ORF">OK345_02245</name>
</gene>
<proteinExistence type="predicted"/>
<protein>
    <submittedName>
        <fullName evidence="1">Uncharacterized protein</fullName>
    </submittedName>
</protein>
<dbReference type="RefSeq" id="WP_265126283.1">
    <property type="nucleotide sequence ID" value="NZ_JAPCHY010000002.1"/>
</dbReference>
<evidence type="ECO:0000313" key="2">
    <source>
        <dbReference type="Proteomes" id="UP001209922"/>
    </source>
</evidence>
<name>A0ABT3JS52_9XANT</name>
<organism evidence="1 2">
    <name type="scientific">Xanthomonas chitinilytica</name>
    <dbReference type="NCBI Taxonomy" id="2989819"/>
    <lineage>
        <taxon>Bacteria</taxon>
        <taxon>Pseudomonadati</taxon>
        <taxon>Pseudomonadota</taxon>
        <taxon>Gammaproteobacteria</taxon>
        <taxon>Lysobacterales</taxon>
        <taxon>Lysobacteraceae</taxon>
        <taxon>Xanthomonas</taxon>
    </lineage>
</organism>